<dbReference type="STRING" id="349521.HCH_03545"/>
<dbReference type="RefSeq" id="WP_011397355.1">
    <property type="nucleotide sequence ID" value="NC_007645.1"/>
</dbReference>
<dbReference type="EMBL" id="CP000155">
    <property type="protein sequence ID" value="ABC30287.1"/>
    <property type="molecule type" value="Genomic_DNA"/>
</dbReference>
<dbReference type="AlphaFoldDB" id="Q2SGD7"/>
<dbReference type="Proteomes" id="UP000000238">
    <property type="component" value="Chromosome"/>
</dbReference>
<dbReference type="HOGENOM" id="CLU_1480071_0_0_6"/>
<reference evidence="1 2" key="1">
    <citation type="journal article" date="2005" name="Nucleic Acids Res.">
        <title>Genomic blueprint of Hahella chejuensis, a marine microbe producing an algicidal agent.</title>
        <authorList>
            <person name="Jeong H."/>
            <person name="Yim J.H."/>
            <person name="Lee C."/>
            <person name="Choi S.-H."/>
            <person name="Park Y.K."/>
            <person name="Yoon S.H."/>
            <person name="Hur C.-G."/>
            <person name="Kang H.-Y."/>
            <person name="Kim D."/>
            <person name="Lee H.H."/>
            <person name="Park K.H."/>
            <person name="Park S.-H."/>
            <person name="Park H.-S."/>
            <person name="Lee H.K."/>
            <person name="Oh T.K."/>
            <person name="Kim J.F."/>
        </authorList>
    </citation>
    <scope>NUCLEOTIDE SEQUENCE [LARGE SCALE GENOMIC DNA]</scope>
    <source>
        <strain evidence="1 2">KCTC 2396</strain>
    </source>
</reference>
<evidence type="ECO:0000313" key="1">
    <source>
        <dbReference type="EMBL" id="ABC30287.1"/>
    </source>
</evidence>
<organism evidence="1 2">
    <name type="scientific">Hahella chejuensis (strain KCTC 2396)</name>
    <dbReference type="NCBI Taxonomy" id="349521"/>
    <lineage>
        <taxon>Bacteria</taxon>
        <taxon>Pseudomonadati</taxon>
        <taxon>Pseudomonadota</taxon>
        <taxon>Gammaproteobacteria</taxon>
        <taxon>Oceanospirillales</taxon>
        <taxon>Hahellaceae</taxon>
        <taxon>Hahella</taxon>
    </lineage>
</organism>
<proteinExistence type="predicted"/>
<name>Q2SGD7_HAHCH</name>
<dbReference type="KEGG" id="hch:HCH_03545"/>
<protein>
    <submittedName>
        <fullName evidence="1">Uncharacterized protein</fullName>
    </submittedName>
</protein>
<dbReference type="OrthoDB" id="9805760at2"/>
<keyword evidence="2" id="KW-1185">Reference proteome</keyword>
<sequence>MASGLGVLVTSGDSQIGDIFSALEGALDRTTWRSSTLLNERNGDGKLPLVLLGHANELRFKINSSERKTGADIVKHLVTTRMLTPSKFGFVFLAGCRGAHTNREGLYIDVGNAIGLPVLASTTSVSMGRSGSKVSFTPIENGEWKVYYPDEGVVYNLRLERCKHFRDVLASVEIQVNDAASF</sequence>
<accession>Q2SGD7</accession>
<gene>
    <name evidence="1" type="ordered locus">HCH_03545</name>
</gene>
<evidence type="ECO:0000313" key="2">
    <source>
        <dbReference type="Proteomes" id="UP000000238"/>
    </source>
</evidence>